<evidence type="ECO:0000256" key="9">
    <source>
        <dbReference type="RuleBase" id="RU004006"/>
    </source>
</evidence>
<evidence type="ECO:0000256" key="1">
    <source>
        <dbReference type="ARBA" id="ARBA00009451"/>
    </source>
</evidence>
<keyword evidence="5 7" id="KW-0687">Ribonucleoprotein</keyword>
<comment type="function">
    <text evidence="7 10">This protein binds specifically to 23S rRNA; its binding is stimulated by other ribosomal proteins, e.g., L4, L17, and L20. It is important during the early stages of 50S assembly. It makes multiple contacts with different domains of the 23S rRNA in the assembled 50S subunit and ribosome.</text>
</comment>
<dbReference type="PATRIC" id="fig|1618634.3.peg.538"/>
<comment type="similarity">
    <text evidence="1 7 8">Belongs to the universal ribosomal protein uL22 family.</text>
</comment>
<dbReference type="GO" id="GO:0019843">
    <property type="term" value="F:rRNA binding"/>
    <property type="evidence" value="ECO:0007669"/>
    <property type="project" value="UniProtKB-UniRule"/>
</dbReference>
<name>A0A0G0NCQ6_9BACT</name>
<comment type="caution">
    <text evidence="12">The sequence shown here is derived from an EMBL/GenBank/DDBJ whole genome shotgun (WGS) entry which is preliminary data.</text>
</comment>
<sequence length="193" mass="21251">MEVKASAKYIRISPRKVRLVVDLVRGQKLPAALNQLQFSPKGASLPVSKLIKSAQANAVNNFELQADNLFVKEIKVDEGPTLKRWMPRAHGRATPLRKRTSHISVVLGELKDSGVKEAKKQKIAEPTKLGQQPKEDEGIKVAAKDALQKAGQAETKDQGQEIVDPRGEGRGQHTKIEGRTKGFSSKVFRRKSG</sequence>
<dbReference type="GO" id="GO:0003735">
    <property type="term" value="F:structural constituent of ribosome"/>
    <property type="evidence" value="ECO:0007669"/>
    <property type="project" value="InterPro"/>
</dbReference>
<proteinExistence type="inferred from homology"/>
<evidence type="ECO:0000256" key="5">
    <source>
        <dbReference type="ARBA" id="ARBA00023274"/>
    </source>
</evidence>
<feature type="region of interest" description="Disordered" evidence="11">
    <location>
        <begin position="146"/>
        <end position="193"/>
    </location>
</feature>
<dbReference type="PANTHER" id="PTHR13501">
    <property type="entry name" value="CHLOROPLAST 50S RIBOSOMAL PROTEIN L22-RELATED"/>
    <property type="match status" value="1"/>
</dbReference>
<dbReference type="InterPro" id="IPR005727">
    <property type="entry name" value="Ribosomal_uL22_bac/chlpt-type"/>
</dbReference>
<evidence type="ECO:0000256" key="11">
    <source>
        <dbReference type="SAM" id="MobiDB-lite"/>
    </source>
</evidence>
<dbReference type="InterPro" id="IPR036394">
    <property type="entry name" value="Ribosomal_uL22_sf"/>
</dbReference>
<dbReference type="CDD" id="cd00336">
    <property type="entry name" value="Ribosomal_L22"/>
    <property type="match status" value="1"/>
</dbReference>
<dbReference type="HAMAP" id="MF_01331_B">
    <property type="entry name" value="Ribosomal_uL22_B"/>
    <property type="match status" value="1"/>
</dbReference>
<dbReference type="SUPFAM" id="SSF54843">
    <property type="entry name" value="Ribosomal protein L22"/>
    <property type="match status" value="1"/>
</dbReference>
<evidence type="ECO:0000313" key="13">
    <source>
        <dbReference type="Proteomes" id="UP000034048"/>
    </source>
</evidence>
<dbReference type="NCBIfam" id="TIGR01044">
    <property type="entry name" value="rplV_bact"/>
    <property type="match status" value="1"/>
</dbReference>
<dbReference type="EMBL" id="LBWS01000049">
    <property type="protein sequence ID" value="KKR13268.1"/>
    <property type="molecule type" value="Genomic_DNA"/>
</dbReference>
<feature type="compositionally biased region" description="Basic and acidic residues" evidence="11">
    <location>
        <begin position="154"/>
        <end position="180"/>
    </location>
</feature>
<evidence type="ECO:0000256" key="7">
    <source>
        <dbReference type="HAMAP-Rule" id="MF_01331"/>
    </source>
</evidence>
<dbReference type="PROSITE" id="PS00464">
    <property type="entry name" value="RIBOSOMAL_L22"/>
    <property type="match status" value="1"/>
</dbReference>
<dbReference type="InterPro" id="IPR018260">
    <property type="entry name" value="Ribosomal_uL22_CS"/>
</dbReference>
<evidence type="ECO:0000256" key="2">
    <source>
        <dbReference type="ARBA" id="ARBA00022730"/>
    </source>
</evidence>
<dbReference type="Gene3D" id="3.90.470.10">
    <property type="entry name" value="Ribosomal protein L22/L17"/>
    <property type="match status" value="1"/>
</dbReference>
<comment type="function">
    <text evidence="7">The globular domain of the protein is located near the polypeptide exit tunnel on the outside of the subunit, while an extended beta-hairpin is found that lines the wall of the exit tunnel in the center of the 70S ribosome.</text>
</comment>
<protein>
    <recommendedName>
        <fullName evidence="6 7">Large ribosomal subunit protein uL22</fullName>
    </recommendedName>
</protein>
<keyword evidence="4 7" id="KW-0689">Ribosomal protein</keyword>
<evidence type="ECO:0000256" key="10">
    <source>
        <dbReference type="RuleBase" id="RU004008"/>
    </source>
</evidence>
<dbReference type="AlphaFoldDB" id="A0A0G0NCQ6"/>
<reference evidence="12 13" key="1">
    <citation type="journal article" date="2015" name="Nature">
        <title>rRNA introns, odd ribosomes, and small enigmatic genomes across a large radiation of phyla.</title>
        <authorList>
            <person name="Brown C.T."/>
            <person name="Hug L.A."/>
            <person name="Thomas B.C."/>
            <person name="Sharon I."/>
            <person name="Castelle C.J."/>
            <person name="Singh A."/>
            <person name="Wilkins M.J."/>
            <person name="Williams K.H."/>
            <person name="Banfield J.F."/>
        </authorList>
    </citation>
    <scope>NUCLEOTIDE SEQUENCE [LARGE SCALE GENOMIC DNA]</scope>
</reference>
<keyword evidence="3 7" id="KW-0694">RNA-binding</keyword>
<dbReference type="GO" id="GO:0022625">
    <property type="term" value="C:cytosolic large ribosomal subunit"/>
    <property type="evidence" value="ECO:0007669"/>
    <property type="project" value="TreeGrafter"/>
</dbReference>
<dbReference type="Proteomes" id="UP000034048">
    <property type="component" value="Unassembled WGS sequence"/>
</dbReference>
<organism evidence="12 13">
    <name type="scientific">Candidatus Falkowbacteria bacterium GW2011_GWA2_39_24</name>
    <dbReference type="NCBI Taxonomy" id="1618634"/>
    <lineage>
        <taxon>Bacteria</taxon>
        <taxon>Candidatus Falkowiibacteriota</taxon>
    </lineage>
</organism>
<dbReference type="InterPro" id="IPR001063">
    <property type="entry name" value="Ribosomal_uL22"/>
</dbReference>
<evidence type="ECO:0000256" key="6">
    <source>
        <dbReference type="ARBA" id="ARBA00035207"/>
    </source>
</evidence>
<evidence type="ECO:0000256" key="8">
    <source>
        <dbReference type="RuleBase" id="RU004005"/>
    </source>
</evidence>
<dbReference type="Pfam" id="PF00237">
    <property type="entry name" value="Ribosomal_L22"/>
    <property type="match status" value="1"/>
</dbReference>
<evidence type="ECO:0000256" key="3">
    <source>
        <dbReference type="ARBA" id="ARBA00022884"/>
    </source>
</evidence>
<keyword evidence="2 7" id="KW-0699">rRNA-binding</keyword>
<evidence type="ECO:0000256" key="4">
    <source>
        <dbReference type="ARBA" id="ARBA00022980"/>
    </source>
</evidence>
<gene>
    <name evidence="7" type="primary">rplV</name>
    <name evidence="12" type="ORF">UT42_C0049G0005</name>
</gene>
<dbReference type="GO" id="GO:0006412">
    <property type="term" value="P:translation"/>
    <property type="evidence" value="ECO:0007669"/>
    <property type="project" value="UniProtKB-UniRule"/>
</dbReference>
<comment type="subunit">
    <text evidence="7 9">Part of the 50S ribosomal subunit.</text>
</comment>
<dbReference type="PANTHER" id="PTHR13501:SF8">
    <property type="entry name" value="LARGE RIBOSOMAL SUBUNIT PROTEIN UL22M"/>
    <property type="match status" value="1"/>
</dbReference>
<dbReference type="InterPro" id="IPR047867">
    <property type="entry name" value="Ribosomal_uL22_bac/org-type"/>
</dbReference>
<accession>A0A0G0NCQ6</accession>
<evidence type="ECO:0000313" key="12">
    <source>
        <dbReference type="EMBL" id="KKR13268.1"/>
    </source>
</evidence>